<comment type="caution">
    <text evidence="2">The sequence shown here is derived from an EMBL/GenBank/DDBJ whole genome shotgun (WGS) entry which is preliminary data.</text>
</comment>
<sequence>MDSQARIQANLRHIQSFEAKPNPKALPETAVTRGFEKVAFPKLVRELTCDNAVVRKKSLLAARDLLSSPVNHVQCVAAGATPAIVSLLQDPTDDETRTFAAGTLKFLAAKEVGARDLAQHGGLDALAAALEDDTGEVRDEAYAALIEAARFDSTRRALEACGGGTVLPRVMELALLEAQSGAAGRAQQALVLLFTCTQARYNAGILSQLVDVAQAIPHLAGLLKPELPMPVRHAAAELLGALATREDAKIQAVQVGAVPLLLLAASPSVPVPFATSAVAALGAITIRREGKYAALESPGGLSGLVSLLDPCHEQLCINAMTAVSNVAEAPEARAILVADGAGPKLQHIFETATVEVVKRAAAQAIRQCRFKHLPYEVLPGAPPVNAE</sequence>
<dbReference type="SMART" id="SM00185">
    <property type="entry name" value="ARM"/>
    <property type="match status" value="4"/>
</dbReference>
<gene>
    <name evidence="2" type="ORF">HXX76_013454</name>
</gene>
<proteinExistence type="predicted"/>
<evidence type="ECO:0008006" key="4">
    <source>
        <dbReference type="Google" id="ProtNLM"/>
    </source>
</evidence>
<dbReference type="InterPro" id="IPR011989">
    <property type="entry name" value="ARM-like"/>
</dbReference>
<evidence type="ECO:0000313" key="2">
    <source>
        <dbReference type="EMBL" id="KAG2425829.1"/>
    </source>
</evidence>
<dbReference type="PANTHER" id="PTHR15599">
    <property type="entry name" value="RTDR1"/>
    <property type="match status" value="1"/>
</dbReference>
<evidence type="ECO:0000313" key="3">
    <source>
        <dbReference type="Proteomes" id="UP000650467"/>
    </source>
</evidence>
<dbReference type="InterPro" id="IPR016024">
    <property type="entry name" value="ARM-type_fold"/>
</dbReference>
<dbReference type="SUPFAM" id="SSF48371">
    <property type="entry name" value="ARM repeat"/>
    <property type="match status" value="1"/>
</dbReference>
<dbReference type="PANTHER" id="PTHR15599:SF1">
    <property type="entry name" value="RADIAL SPOKE HEAD 14 HOMOLOG"/>
    <property type="match status" value="1"/>
</dbReference>
<dbReference type="AlphaFoldDB" id="A0A835SF44"/>
<name>A0A835SF44_CHLIN</name>
<dbReference type="EMBL" id="JAEHOC010000052">
    <property type="protein sequence ID" value="KAG2425829.1"/>
    <property type="molecule type" value="Genomic_DNA"/>
</dbReference>
<dbReference type="Proteomes" id="UP000650467">
    <property type="component" value="Unassembled WGS sequence"/>
</dbReference>
<feature type="repeat" description="ARM" evidence="1">
    <location>
        <begin position="79"/>
        <end position="122"/>
    </location>
</feature>
<keyword evidence="3" id="KW-1185">Reference proteome</keyword>
<dbReference type="PROSITE" id="PS50176">
    <property type="entry name" value="ARM_REPEAT"/>
    <property type="match status" value="1"/>
</dbReference>
<protein>
    <recommendedName>
        <fullName evidence="4">Radial spoke protein 14</fullName>
    </recommendedName>
</protein>
<dbReference type="InterPro" id="IPR042856">
    <property type="entry name" value="RSP14"/>
</dbReference>
<dbReference type="OrthoDB" id="409644at2759"/>
<dbReference type="Gene3D" id="1.25.10.10">
    <property type="entry name" value="Leucine-rich Repeat Variant"/>
    <property type="match status" value="2"/>
</dbReference>
<evidence type="ECO:0000256" key="1">
    <source>
        <dbReference type="PROSITE-ProRule" id="PRU00259"/>
    </source>
</evidence>
<accession>A0A835SF44</accession>
<organism evidence="2 3">
    <name type="scientific">Chlamydomonas incerta</name>
    <dbReference type="NCBI Taxonomy" id="51695"/>
    <lineage>
        <taxon>Eukaryota</taxon>
        <taxon>Viridiplantae</taxon>
        <taxon>Chlorophyta</taxon>
        <taxon>core chlorophytes</taxon>
        <taxon>Chlorophyceae</taxon>
        <taxon>CS clade</taxon>
        <taxon>Chlamydomonadales</taxon>
        <taxon>Chlamydomonadaceae</taxon>
        <taxon>Chlamydomonas</taxon>
    </lineage>
</organism>
<dbReference type="InterPro" id="IPR000225">
    <property type="entry name" value="Armadillo"/>
</dbReference>
<reference evidence="2" key="1">
    <citation type="journal article" date="2020" name="bioRxiv">
        <title>Comparative genomics of Chlamydomonas.</title>
        <authorList>
            <person name="Craig R.J."/>
            <person name="Hasan A.R."/>
            <person name="Ness R.W."/>
            <person name="Keightley P.D."/>
        </authorList>
    </citation>
    <scope>NUCLEOTIDE SEQUENCE</scope>
    <source>
        <strain evidence="2">SAG 7.73</strain>
    </source>
</reference>